<proteinExistence type="predicted"/>
<sequence>MKIRGFLAISTACAALGAKADTVTELRCLEAAWQSTVAEYQENRDAVWAKMTNWLQAPAQQGCRKTVDDLTDETFSWQCSIGSQDVKTTLQFRHVDREYTRIYRWDRIYAARSAAFDQISDALSLDPVVFDQWADAVFAADAHLRPEHYRPPVAGRSNKQRLEQHLANFDALYRYAGYNANPIGSVGNEQGLFAHVKWPDVTEAALFDRVLHYVDTFHLLQQLEDPSLGAGQAGMAAADRFQEMIRLSVSLSNYWIEANSENVITVNDAPSFALFDQPRNIRQTNEISTSVYDTASFTQTTQGPFIVGGNQLVFYYLPQPNADEVTAIGHSCERDGTFPCPPLGALTSNVPSVMLDPPEQCETDAGCRFTSERWINDHVAVVTHLQAREANEEEIVAFANSLLTLTTRSNLTAFEPQPDFDPMTECAY</sequence>
<organism evidence="1 2">
    <name type="scientific">Yoonia phaeophyticola</name>
    <dbReference type="NCBI Taxonomy" id="3137369"/>
    <lineage>
        <taxon>Bacteria</taxon>
        <taxon>Pseudomonadati</taxon>
        <taxon>Pseudomonadota</taxon>
        <taxon>Alphaproteobacteria</taxon>
        <taxon>Rhodobacterales</taxon>
        <taxon>Paracoccaceae</taxon>
        <taxon>Yoonia</taxon>
    </lineage>
</organism>
<keyword evidence="2" id="KW-1185">Reference proteome</keyword>
<dbReference type="RefSeq" id="WP_341365745.1">
    <property type="nucleotide sequence ID" value="NZ_CP150951.2"/>
</dbReference>
<accession>A0ABZ2UZN1</accession>
<protein>
    <submittedName>
        <fullName evidence="1">Uncharacterized protein</fullName>
    </submittedName>
</protein>
<gene>
    <name evidence="1" type="ORF">AABB29_11935</name>
</gene>
<evidence type="ECO:0000313" key="2">
    <source>
        <dbReference type="Proteomes" id="UP001440612"/>
    </source>
</evidence>
<dbReference type="EMBL" id="CP150951">
    <property type="protein sequence ID" value="WZC47625.1"/>
    <property type="molecule type" value="Genomic_DNA"/>
</dbReference>
<name>A0ABZ2UZN1_9RHOB</name>
<dbReference type="Proteomes" id="UP001440612">
    <property type="component" value="Chromosome"/>
</dbReference>
<reference evidence="2" key="1">
    <citation type="submission" date="2024-04" db="EMBL/GenBank/DDBJ databases">
        <title>Phylogenomic analyses of a clade within the roseobacter group suggest taxonomic reassignments of species of the genera Aestuariivita, Citreicella, Loktanella, Nautella, Pelagibaca, Ruegeria, Thalassobius, Thiobacimonas and Tropicibacter, and the proposal o.</title>
        <authorList>
            <person name="Jeon C.O."/>
        </authorList>
    </citation>
    <scope>NUCLEOTIDE SEQUENCE [LARGE SCALE GENOMIC DNA]</scope>
    <source>
        <strain evidence="2">BS5-3</strain>
    </source>
</reference>
<evidence type="ECO:0000313" key="1">
    <source>
        <dbReference type="EMBL" id="WZC47625.1"/>
    </source>
</evidence>